<gene>
    <name evidence="1" type="ORF">E6K81_05800</name>
</gene>
<dbReference type="AlphaFoldDB" id="A0A538UAU7"/>
<proteinExistence type="predicted"/>
<dbReference type="Proteomes" id="UP000319771">
    <property type="component" value="Unassembled WGS sequence"/>
</dbReference>
<name>A0A538UAU7_UNCEI</name>
<comment type="caution">
    <text evidence="1">The sequence shown here is derived from an EMBL/GenBank/DDBJ whole genome shotgun (WGS) entry which is preliminary data.</text>
</comment>
<accession>A0A538UAU7</accession>
<protein>
    <submittedName>
        <fullName evidence="1">Uncharacterized protein</fullName>
    </submittedName>
</protein>
<evidence type="ECO:0000313" key="2">
    <source>
        <dbReference type="Proteomes" id="UP000319771"/>
    </source>
</evidence>
<evidence type="ECO:0000313" key="1">
    <source>
        <dbReference type="EMBL" id="TMQ73028.1"/>
    </source>
</evidence>
<dbReference type="EMBL" id="VBPB01000084">
    <property type="protein sequence ID" value="TMQ73028.1"/>
    <property type="molecule type" value="Genomic_DNA"/>
</dbReference>
<reference evidence="1 2" key="1">
    <citation type="journal article" date="2019" name="Nat. Microbiol.">
        <title>Mediterranean grassland soil C-N compound turnover is dependent on rainfall and depth, and is mediated by genomically divergent microorganisms.</title>
        <authorList>
            <person name="Diamond S."/>
            <person name="Andeer P.F."/>
            <person name="Li Z."/>
            <person name="Crits-Christoph A."/>
            <person name="Burstein D."/>
            <person name="Anantharaman K."/>
            <person name="Lane K.R."/>
            <person name="Thomas B.C."/>
            <person name="Pan C."/>
            <person name="Northen T.R."/>
            <person name="Banfield J.F."/>
        </authorList>
    </citation>
    <scope>NUCLEOTIDE SEQUENCE [LARGE SCALE GENOMIC DNA]</scope>
    <source>
        <strain evidence="1">WS_11</strain>
    </source>
</reference>
<sequence length="155" mass="16621">MSACAESTSTYESPWISAPLACHPQLVDEHEVAAELVRPHLGQEHVGERRRPLAVVGEPHRAAPLVGDHAERAAHVLVARSVRRGIVDVELAHHAQHVLDVAWIERPDPHGGQSSGNLLRQGFLSKAELHSRCGALRLPAACNFGLDASGVVSLA</sequence>
<organism evidence="1 2">
    <name type="scientific">Eiseniibacteriota bacterium</name>
    <dbReference type="NCBI Taxonomy" id="2212470"/>
    <lineage>
        <taxon>Bacteria</taxon>
        <taxon>Candidatus Eiseniibacteriota</taxon>
    </lineage>
</organism>